<dbReference type="InterPro" id="IPR011990">
    <property type="entry name" value="TPR-like_helical_dom_sf"/>
</dbReference>
<dbReference type="Pfam" id="PF13432">
    <property type="entry name" value="TPR_16"/>
    <property type="match status" value="1"/>
</dbReference>
<evidence type="ECO:0000256" key="1">
    <source>
        <dbReference type="ARBA" id="ARBA00022737"/>
    </source>
</evidence>
<keyword evidence="5" id="KW-1185">Reference proteome</keyword>
<evidence type="ECO:0000256" key="3">
    <source>
        <dbReference type="PROSITE-ProRule" id="PRU00339"/>
    </source>
</evidence>
<keyword evidence="2 3" id="KW-0802">TPR repeat</keyword>
<feature type="repeat" description="TPR" evidence="3">
    <location>
        <begin position="201"/>
        <end position="234"/>
    </location>
</feature>
<feature type="repeat" description="TPR" evidence="3">
    <location>
        <begin position="775"/>
        <end position="808"/>
    </location>
</feature>
<comment type="caution">
    <text evidence="4">The sequence shown here is derived from an EMBL/GenBank/DDBJ whole genome shotgun (WGS) entry which is preliminary data.</text>
</comment>
<dbReference type="EMBL" id="JACXAF010000019">
    <property type="protein sequence ID" value="MBD1390580.1"/>
    <property type="molecule type" value="Genomic_DNA"/>
</dbReference>
<dbReference type="InterPro" id="IPR051685">
    <property type="entry name" value="Ycf3/AcsC/BcsC/TPR_MFPF"/>
</dbReference>
<evidence type="ECO:0000313" key="5">
    <source>
        <dbReference type="Proteomes" id="UP000638014"/>
    </source>
</evidence>
<dbReference type="InterPro" id="IPR014266">
    <property type="entry name" value="PEP-CTERM_TPR_PrsT"/>
</dbReference>
<dbReference type="RefSeq" id="WP_191145648.1">
    <property type="nucleotide sequence ID" value="NZ_JACXAF010000019.1"/>
</dbReference>
<dbReference type="Pfam" id="PF12895">
    <property type="entry name" value="ANAPC3"/>
    <property type="match status" value="1"/>
</dbReference>
<keyword evidence="1" id="KW-0677">Repeat</keyword>
<dbReference type="SMART" id="SM00028">
    <property type="entry name" value="TPR"/>
    <property type="match status" value="12"/>
</dbReference>
<dbReference type="Gene3D" id="1.25.40.10">
    <property type="entry name" value="Tetratricopeptide repeat domain"/>
    <property type="match status" value="7"/>
</dbReference>
<dbReference type="PANTHER" id="PTHR44943:SF5">
    <property type="entry name" value="BLL7697 PROTEIN"/>
    <property type="match status" value="1"/>
</dbReference>
<dbReference type="NCBIfam" id="TIGR02917">
    <property type="entry name" value="PEP_TPR_lipo"/>
    <property type="match status" value="1"/>
</dbReference>
<dbReference type="Proteomes" id="UP000638014">
    <property type="component" value="Unassembled WGS sequence"/>
</dbReference>
<gene>
    <name evidence="4" type="primary">prsT</name>
    <name evidence="4" type="ORF">IC617_14170</name>
</gene>
<evidence type="ECO:0000256" key="2">
    <source>
        <dbReference type="ARBA" id="ARBA00022803"/>
    </source>
</evidence>
<proteinExistence type="predicted"/>
<accession>A0A8J6R3P0</accession>
<dbReference type="SUPFAM" id="SSF48452">
    <property type="entry name" value="TPR-like"/>
    <property type="match status" value="6"/>
</dbReference>
<dbReference type="Pfam" id="PF14559">
    <property type="entry name" value="TPR_19"/>
    <property type="match status" value="2"/>
</dbReference>
<dbReference type="Pfam" id="PF13431">
    <property type="entry name" value="TPR_17"/>
    <property type="match status" value="1"/>
</dbReference>
<feature type="repeat" description="TPR" evidence="3">
    <location>
        <begin position="471"/>
        <end position="504"/>
    </location>
</feature>
<sequence>MKGILRPITAAMIVTLAACQPAEVSSDEHLANAKRYINNNNQDAAIIELKNAVRQMPELTEARVLLGTIYYEQGLYLAAEKELRAALSSGADRNLVLPQLALCYYKTLEFKKLNELATEIPQLSQDAAASLYSIQALALLAQDKPEEASDMLLAAEQKHSENVYAQLGRLAADANSEEGLASIEASLALVDELQKAAPTNVDVLLMKGHLQQAQKQYAEAVEAYRQALEMAPHAPQHRLYLALALMQNNKPEEAEPLVNELLKVAKHHPQINELKARIEFDRKDYSNAQLYAERAIQNGSDTTTVLALAGISSLRQGEYEQAYKHLGRVESRLPSGHMIKRLYAYVQLQLGYTQEASATLDALTDLTPEDAPLFSTATGQLAQAGDTAKALEFAEQANSLSFSSESSMRVGILKLANEDQDGVADLERALASNPEMIEARLSLVYSLITQEKYQQAMSVSDELIAMEPQDPRGYTLKALVTARLGDAEKALALVETALEHDPDDPITLLSKTNLLLAAERPDEAFEAAKQNLARNPAQFYVARNFVTVAAEADKQQQAIAWSNELISNDSKQANVYWANGITLAKTGDTASATVQLAKLDDQSHTEATRMLLGDLYIQSGQIKQAQDNCEKWLAEFPNSLQAQLRMIAIFELQRDYSNALRQTQLARSKFPQSQRLGLIEASLLVDNQRHRDAKLALQKLDAELMTHPVATRLQARIAVQEKDFDNAITLWQKYYEQSQSMPALIALTDTHLLIGQYDEAEALLKAEQANFENNAPIYNKLAYIDLQREQTSSAIDNYLKVLELDPQNLTALNNVAWLYLQSGDYKKAVSFSEQSFEQAGQFPMIADTYGYALLKDGNVAKAETVLATAYEKSAGNAEIELHYAEALLAAGKNRQAQKIIANAKPESEELTALKTSLERQL</sequence>
<dbReference type="PANTHER" id="PTHR44943">
    <property type="entry name" value="CELLULOSE SYNTHASE OPERON PROTEIN C"/>
    <property type="match status" value="1"/>
</dbReference>
<dbReference type="AlphaFoldDB" id="A0A8J6R3P0"/>
<dbReference type="PROSITE" id="PS51257">
    <property type="entry name" value="PROKAR_LIPOPROTEIN"/>
    <property type="match status" value="1"/>
</dbReference>
<dbReference type="PROSITE" id="PS50005">
    <property type="entry name" value="TPR"/>
    <property type="match status" value="3"/>
</dbReference>
<dbReference type="InterPro" id="IPR019734">
    <property type="entry name" value="TPR_rpt"/>
</dbReference>
<reference evidence="4" key="1">
    <citation type="submission" date="2020-09" db="EMBL/GenBank/DDBJ databases">
        <title>A novel bacterium of genus Neiella, isolated from South China Sea.</title>
        <authorList>
            <person name="Huang H."/>
            <person name="Mo K."/>
            <person name="Hu Y."/>
        </authorList>
    </citation>
    <scope>NUCLEOTIDE SEQUENCE</scope>
    <source>
        <strain evidence="4">HB171785</strain>
    </source>
</reference>
<organism evidence="4 5">
    <name type="scientific">Neiella litorisoli</name>
    <dbReference type="NCBI Taxonomy" id="2771431"/>
    <lineage>
        <taxon>Bacteria</taxon>
        <taxon>Pseudomonadati</taxon>
        <taxon>Pseudomonadota</taxon>
        <taxon>Gammaproteobacteria</taxon>
        <taxon>Alteromonadales</taxon>
        <taxon>Echinimonadaceae</taxon>
        <taxon>Neiella</taxon>
    </lineage>
</organism>
<name>A0A8J6R3P0_9GAMM</name>
<evidence type="ECO:0000313" key="4">
    <source>
        <dbReference type="EMBL" id="MBD1390580.1"/>
    </source>
</evidence>
<dbReference type="Pfam" id="PF13371">
    <property type="entry name" value="TPR_9"/>
    <property type="match status" value="1"/>
</dbReference>
<protein>
    <submittedName>
        <fullName evidence="4">PEP-CTERM system TPR-repeat protein PrsT</fullName>
    </submittedName>
</protein>